<sequence>MIIGVMTLEFHLPSSRSLKSKRFILKSLKERLFTKFNVSVAEIEYHDLWQRTRLAVVVVSRDRRFANSVLSKVTDLAQREREAVLTHTETYFV</sequence>
<reference evidence="1 2" key="1">
    <citation type="journal article" date="2016" name="Nat. Commun.">
        <title>Thousands of microbial genomes shed light on interconnected biogeochemical processes in an aquifer system.</title>
        <authorList>
            <person name="Anantharaman K."/>
            <person name="Brown C.T."/>
            <person name="Hug L.A."/>
            <person name="Sharon I."/>
            <person name="Castelle C.J."/>
            <person name="Probst A.J."/>
            <person name="Thomas B.C."/>
            <person name="Singh A."/>
            <person name="Wilkins M.J."/>
            <person name="Karaoz U."/>
            <person name="Brodie E.L."/>
            <person name="Williams K.H."/>
            <person name="Hubbard S.S."/>
            <person name="Banfield J.F."/>
        </authorList>
    </citation>
    <scope>NUCLEOTIDE SEQUENCE [LARGE SCALE GENOMIC DNA]</scope>
</reference>
<dbReference type="InterPro" id="IPR036746">
    <property type="entry name" value="TT1725-like_sf"/>
</dbReference>
<proteinExistence type="predicted"/>
<dbReference type="PANTHER" id="PTHR36441:SF1">
    <property type="entry name" value="DUF503 DOMAIN-CONTAINING PROTEIN"/>
    <property type="match status" value="1"/>
</dbReference>
<accession>A0A1F5YD46</accession>
<dbReference type="InterPro" id="IPR007546">
    <property type="entry name" value="DUF503"/>
</dbReference>
<comment type="caution">
    <text evidence="1">The sequence shown here is derived from an EMBL/GenBank/DDBJ whole genome shotgun (WGS) entry which is preliminary data.</text>
</comment>
<dbReference type="Proteomes" id="UP000179034">
    <property type="component" value="Unassembled WGS sequence"/>
</dbReference>
<evidence type="ECO:0000313" key="2">
    <source>
        <dbReference type="Proteomes" id="UP000179034"/>
    </source>
</evidence>
<dbReference type="SUPFAM" id="SSF103007">
    <property type="entry name" value="Hypothetical protein TT1725"/>
    <property type="match status" value="1"/>
</dbReference>
<dbReference type="EMBL" id="MFIW01000008">
    <property type="protein sequence ID" value="OGF98105.1"/>
    <property type="molecule type" value="Genomic_DNA"/>
</dbReference>
<evidence type="ECO:0008006" key="3">
    <source>
        <dbReference type="Google" id="ProtNLM"/>
    </source>
</evidence>
<protein>
    <recommendedName>
        <fullName evidence="3">Cytoplasmic protein</fullName>
    </recommendedName>
</protein>
<name>A0A1F5YD46_9BACT</name>
<dbReference type="PANTHER" id="PTHR36441">
    <property type="entry name" value="HYPOTHETICAL CYTOSOLIC PROTEIN"/>
    <property type="match status" value="1"/>
</dbReference>
<evidence type="ECO:0000313" key="1">
    <source>
        <dbReference type="EMBL" id="OGF98105.1"/>
    </source>
</evidence>
<dbReference type="AlphaFoldDB" id="A0A1F5YD46"/>
<organism evidence="1 2">
    <name type="scientific">Candidatus Glassbacteria bacterium RBG_16_58_8</name>
    <dbReference type="NCBI Taxonomy" id="1817866"/>
    <lineage>
        <taxon>Bacteria</taxon>
        <taxon>Candidatus Glassiibacteriota</taxon>
    </lineage>
</organism>
<gene>
    <name evidence="1" type="ORF">A2Z06_02755</name>
</gene>
<dbReference type="Gene3D" id="3.30.70.1120">
    <property type="entry name" value="TT1725-like"/>
    <property type="match status" value="1"/>
</dbReference>
<dbReference type="Pfam" id="PF04456">
    <property type="entry name" value="DUF503"/>
    <property type="match status" value="1"/>
</dbReference>